<dbReference type="FunFam" id="1.10.10.60:FF:000141">
    <property type="entry name" value="TetR family transcriptional regulator"/>
    <property type="match status" value="1"/>
</dbReference>
<keyword evidence="1" id="KW-0805">Transcription regulation</keyword>
<feature type="DNA-binding region" description="H-T-H motif" evidence="4">
    <location>
        <begin position="34"/>
        <end position="53"/>
    </location>
</feature>
<dbReference type="Gene3D" id="1.10.357.10">
    <property type="entry name" value="Tetracycline Repressor, domain 2"/>
    <property type="match status" value="1"/>
</dbReference>
<dbReference type="SUPFAM" id="SSF48498">
    <property type="entry name" value="Tetracyclin repressor-like, C-terminal domain"/>
    <property type="match status" value="1"/>
</dbReference>
<dbReference type="Pfam" id="PF00440">
    <property type="entry name" value="TetR_N"/>
    <property type="match status" value="1"/>
</dbReference>
<dbReference type="PROSITE" id="PS50977">
    <property type="entry name" value="HTH_TETR_2"/>
    <property type="match status" value="1"/>
</dbReference>
<keyword evidence="3" id="KW-0804">Transcription</keyword>
<evidence type="ECO:0000313" key="7">
    <source>
        <dbReference type="Proteomes" id="UP000664654"/>
    </source>
</evidence>
<evidence type="ECO:0000256" key="3">
    <source>
        <dbReference type="ARBA" id="ARBA00023163"/>
    </source>
</evidence>
<evidence type="ECO:0000256" key="2">
    <source>
        <dbReference type="ARBA" id="ARBA00023125"/>
    </source>
</evidence>
<comment type="caution">
    <text evidence="6">The sequence shown here is derived from an EMBL/GenBank/DDBJ whole genome shotgun (WGS) entry which is preliminary data.</text>
</comment>
<keyword evidence="2 4" id="KW-0238">DNA-binding</keyword>
<feature type="domain" description="HTH tetR-type" evidence="5">
    <location>
        <begin position="11"/>
        <end position="71"/>
    </location>
</feature>
<evidence type="ECO:0000256" key="1">
    <source>
        <dbReference type="ARBA" id="ARBA00023015"/>
    </source>
</evidence>
<evidence type="ECO:0000256" key="4">
    <source>
        <dbReference type="PROSITE-ProRule" id="PRU00335"/>
    </source>
</evidence>
<sequence length="207" mass="23299">MKRANSEAAKDLRREQIIHAGLDEFFERGFSSAKMDNIARRAGVSKGTLYLYFASKEALFLDIIKAVAIPRVEMMESMMVQSSGFFSTLNMLSQQLPLLVRQSSVPKVAKVLIGDAFAFPAVVREYRQQVIERGHRALTIMVRKGCEAGEIHTEDAENVARLMIAPVIFSAIWTVVFEPHDDEALDLQALFQCHQQMLMKALRPEAP</sequence>
<dbReference type="SUPFAM" id="SSF46689">
    <property type="entry name" value="Homeodomain-like"/>
    <property type="match status" value="1"/>
</dbReference>
<protein>
    <submittedName>
        <fullName evidence="6">TetR/AcrR family transcriptional regulator</fullName>
    </submittedName>
</protein>
<dbReference type="Pfam" id="PF14246">
    <property type="entry name" value="TetR_C_7"/>
    <property type="match status" value="1"/>
</dbReference>
<dbReference type="PRINTS" id="PR00455">
    <property type="entry name" value="HTHTETR"/>
</dbReference>
<dbReference type="RefSeq" id="WP_206574680.1">
    <property type="nucleotide sequence ID" value="NZ_JAFKCV010000009.1"/>
</dbReference>
<evidence type="ECO:0000259" key="5">
    <source>
        <dbReference type="PROSITE" id="PS50977"/>
    </source>
</evidence>
<dbReference type="InterPro" id="IPR050109">
    <property type="entry name" value="HTH-type_TetR-like_transc_reg"/>
</dbReference>
<dbReference type="InterPro" id="IPR039536">
    <property type="entry name" value="TetR_C_Proteobacteria"/>
</dbReference>
<dbReference type="AlphaFoldDB" id="A0A939DRE8"/>
<dbReference type="InterPro" id="IPR009057">
    <property type="entry name" value="Homeodomain-like_sf"/>
</dbReference>
<gene>
    <name evidence="6" type="ORF">J0A66_15130</name>
</gene>
<dbReference type="EMBL" id="JAFKCV010000009">
    <property type="protein sequence ID" value="MBN7826566.1"/>
    <property type="molecule type" value="Genomic_DNA"/>
</dbReference>
<dbReference type="InterPro" id="IPR036271">
    <property type="entry name" value="Tet_transcr_reg_TetR-rel_C_sf"/>
</dbReference>
<proteinExistence type="predicted"/>
<dbReference type="GO" id="GO:0003700">
    <property type="term" value="F:DNA-binding transcription factor activity"/>
    <property type="evidence" value="ECO:0007669"/>
    <property type="project" value="TreeGrafter"/>
</dbReference>
<name>A0A939DRE8_9ALTE</name>
<reference evidence="6" key="1">
    <citation type="submission" date="2021-03" db="EMBL/GenBank/DDBJ databases">
        <title>novel species isolated from a fishpond in China.</title>
        <authorList>
            <person name="Lu H."/>
            <person name="Cai Z."/>
        </authorList>
    </citation>
    <scope>NUCLEOTIDE SEQUENCE</scope>
    <source>
        <strain evidence="6">JCM 30855</strain>
    </source>
</reference>
<keyword evidence="7" id="KW-1185">Reference proteome</keyword>
<accession>A0A939DRE8</accession>
<dbReference type="Proteomes" id="UP000664654">
    <property type="component" value="Unassembled WGS sequence"/>
</dbReference>
<dbReference type="PANTHER" id="PTHR30055:SF223">
    <property type="entry name" value="HTH-TYPE TRANSCRIPTIONAL REGULATOR UIDR"/>
    <property type="match status" value="1"/>
</dbReference>
<evidence type="ECO:0000313" key="6">
    <source>
        <dbReference type="EMBL" id="MBN7826566.1"/>
    </source>
</evidence>
<dbReference type="InterPro" id="IPR001647">
    <property type="entry name" value="HTH_TetR"/>
</dbReference>
<organism evidence="6 7">
    <name type="scientific">Bowmanella dokdonensis</name>
    <dbReference type="NCBI Taxonomy" id="751969"/>
    <lineage>
        <taxon>Bacteria</taxon>
        <taxon>Pseudomonadati</taxon>
        <taxon>Pseudomonadota</taxon>
        <taxon>Gammaproteobacteria</taxon>
        <taxon>Alteromonadales</taxon>
        <taxon>Alteromonadaceae</taxon>
        <taxon>Bowmanella</taxon>
    </lineage>
</organism>
<dbReference type="GO" id="GO:0000976">
    <property type="term" value="F:transcription cis-regulatory region binding"/>
    <property type="evidence" value="ECO:0007669"/>
    <property type="project" value="TreeGrafter"/>
</dbReference>
<dbReference type="PANTHER" id="PTHR30055">
    <property type="entry name" value="HTH-TYPE TRANSCRIPTIONAL REGULATOR RUTR"/>
    <property type="match status" value="1"/>
</dbReference>